<feature type="domain" description="YqgF/RNase H-like" evidence="6">
    <location>
        <begin position="6"/>
        <end position="106"/>
    </location>
</feature>
<dbReference type="GO" id="GO:0000967">
    <property type="term" value="P:rRNA 5'-end processing"/>
    <property type="evidence" value="ECO:0007669"/>
    <property type="project" value="UniProtKB-UniRule"/>
</dbReference>
<dbReference type="Pfam" id="PF03652">
    <property type="entry name" value="RuvX"/>
    <property type="match status" value="1"/>
</dbReference>
<gene>
    <name evidence="7" type="ORF">SAMN03080615_03270</name>
</gene>
<dbReference type="InterPro" id="IPR037027">
    <property type="entry name" value="YqgF/RNaseH-like_dom_sf"/>
</dbReference>
<protein>
    <recommendedName>
        <fullName evidence="5">Putative pre-16S rRNA nuclease</fullName>
        <ecNumber evidence="5">3.1.-.-</ecNumber>
    </recommendedName>
</protein>
<comment type="function">
    <text evidence="5">Could be a nuclease involved in processing of the 5'-end of pre-16S rRNA.</text>
</comment>
<keyword evidence="3 5" id="KW-0540">Nuclease</keyword>
<evidence type="ECO:0000259" key="6">
    <source>
        <dbReference type="SMART" id="SM00732"/>
    </source>
</evidence>
<keyword evidence="1 5" id="KW-0963">Cytoplasm</keyword>
<dbReference type="InterPro" id="IPR006641">
    <property type="entry name" value="YqgF/RNaseH-like_dom"/>
</dbReference>
<evidence type="ECO:0000256" key="5">
    <source>
        <dbReference type="HAMAP-Rule" id="MF_00651"/>
    </source>
</evidence>
<evidence type="ECO:0000313" key="8">
    <source>
        <dbReference type="Proteomes" id="UP000198749"/>
    </source>
</evidence>
<dbReference type="OrthoDB" id="9796140at2"/>
<accession>A0A1H9K145</accession>
<dbReference type="STRING" id="355243.SAMN03080615_03270"/>
<proteinExistence type="inferred from homology"/>
<reference evidence="8" key="1">
    <citation type="submission" date="2016-10" db="EMBL/GenBank/DDBJ databases">
        <authorList>
            <person name="Varghese N."/>
            <person name="Submissions S."/>
        </authorList>
    </citation>
    <scope>NUCLEOTIDE SEQUENCE [LARGE SCALE GENOMIC DNA]</scope>
    <source>
        <strain evidence="8">DSM 18887</strain>
    </source>
</reference>
<dbReference type="PANTHER" id="PTHR33317">
    <property type="entry name" value="POLYNUCLEOTIDYL TRANSFERASE, RIBONUCLEASE H-LIKE SUPERFAMILY PROTEIN"/>
    <property type="match status" value="1"/>
</dbReference>
<evidence type="ECO:0000256" key="1">
    <source>
        <dbReference type="ARBA" id="ARBA00022490"/>
    </source>
</evidence>
<dbReference type="CDD" id="cd16964">
    <property type="entry name" value="YqgF"/>
    <property type="match status" value="1"/>
</dbReference>
<dbReference type="Proteomes" id="UP000198749">
    <property type="component" value="Unassembled WGS sequence"/>
</dbReference>
<evidence type="ECO:0000256" key="3">
    <source>
        <dbReference type="ARBA" id="ARBA00022722"/>
    </source>
</evidence>
<comment type="subcellular location">
    <subcellularLocation>
        <location evidence="5">Cytoplasm</location>
    </subcellularLocation>
</comment>
<dbReference type="SMART" id="SM00732">
    <property type="entry name" value="YqgFc"/>
    <property type="match status" value="1"/>
</dbReference>
<dbReference type="RefSeq" id="WP_091360379.1">
    <property type="nucleotide sequence ID" value="NZ_AP025284.1"/>
</dbReference>
<name>A0A1H9K145_9GAMM</name>
<dbReference type="AlphaFoldDB" id="A0A1H9K145"/>
<sequence length="158" mass="17194">MITLSGQIIGFDFGTTRIGIAAGQAITGTATPLPPVSARDGVPDWSVIEKVISEWQPAAIVVGIPLNMDGSISDMSRRARKFANRLKERCQLPCYLIDERLSTREAKQISLARGGSSNFKENSVDGIAAQLILESWFASDQLIPSETRLEDLYGIGRN</sequence>
<dbReference type="PANTHER" id="PTHR33317:SF4">
    <property type="entry name" value="POLYNUCLEOTIDYL TRANSFERASE, RIBONUCLEASE H-LIKE SUPERFAMILY PROTEIN"/>
    <property type="match status" value="1"/>
</dbReference>
<keyword evidence="2 5" id="KW-0690">Ribosome biogenesis</keyword>
<evidence type="ECO:0000256" key="2">
    <source>
        <dbReference type="ARBA" id="ARBA00022517"/>
    </source>
</evidence>
<dbReference type="GO" id="GO:0016788">
    <property type="term" value="F:hydrolase activity, acting on ester bonds"/>
    <property type="evidence" value="ECO:0007669"/>
    <property type="project" value="UniProtKB-UniRule"/>
</dbReference>
<dbReference type="HAMAP" id="MF_00651">
    <property type="entry name" value="Nuclease_YqgF"/>
    <property type="match status" value="1"/>
</dbReference>
<dbReference type="EC" id="3.1.-.-" evidence="5"/>
<dbReference type="InterPro" id="IPR012337">
    <property type="entry name" value="RNaseH-like_sf"/>
</dbReference>
<dbReference type="NCBIfam" id="TIGR00250">
    <property type="entry name" value="RNAse_H_YqgF"/>
    <property type="match status" value="1"/>
</dbReference>
<dbReference type="SUPFAM" id="SSF53098">
    <property type="entry name" value="Ribonuclease H-like"/>
    <property type="match status" value="1"/>
</dbReference>
<comment type="similarity">
    <text evidence="5">Belongs to the YqgF HJR family.</text>
</comment>
<keyword evidence="4 5" id="KW-0378">Hydrolase</keyword>
<evidence type="ECO:0000313" key="7">
    <source>
        <dbReference type="EMBL" id="SEQ92653.1"/>
    </source>
</evidence>
<keyword evidence="8" id="KW-1185">Reference proteome</keyword>
<dbReference type="EMBL" id="FOGB01000011">
    <property type="protein sequence ID" value="SEQ92653.1"/>
    <property type="molecule type" value="Genomic_DNA"/>
</dbReference>
<dbReference type="GO" id="GO:0004518">
    <property type="term" value="F:nuclease activity"/>
    <property type="evidence" value="ECO:0007669"/>
    <property type="project" value="UniProtKB-KW"/>
</dbReference>
<evidence type="ECO:0000256" key="4">
    <source>
        <dbReference type="ARBA" id="ARBA00022801"/>
    </source>
</evidence>
<dbReference type="GO" id="GO:0005829">
    <property type="term" value="C:cytosol"/>
    <property type="evidence" value="ECO:0007669"/>
    <property type="project" value="TreeGrafter"/>
</dbReference>
<organism evidence="7 8">
    <name type="scientific">Amphritea atlantica</name>
    <dbReference type="NCBI Taxonomy" id="355243"/>
    <lineage>
        <taxon>Bacteria</taxon>
        <taxon>Pseudomonadati</taxon>
        <taxon>Pseudomonadota</taxon>
        <taxon>Gammaproteobacteria</taxon>
        <taxon>Oceanospirillales</taxon>
        <taxon>Oceanospirillaceae</taxon>
        <taxon>Amphritea</taxon>
    </lineage>
</organism>
<dbReference type="InterPro" id="IPR005227">
    <property type="entry name" value="YqgF"/>
</dbReference>
<dbReference type="Gene3D" id="3.30.420.140">
    <property type="entry name" value="YqgF/RNase H-like domain"/>
    <property type="match status" value="1"/>
</dbReference>